<evidence type="ECO:0000256" key="1">
    <source>
        <dbReference type="ARBA" id="ARBA00022747"/>
    </source>
</evidence>
<dbReference type="PANTHER" id="PTHR42998:SF1">
    <property type="entry name" value="TYPE I RESTRICTION ENZYME HINDI METHYLASE SUBUNIT"/>
    <property type="match status" value="1"/>
</dbReference>
<evidence type="ECO:0000313" key="5">
    <source>
        <dbReference type="Proteomes" id="UP001180973"/>
    </source>
</evidence>
<dbReference type="PRINTS" id="PR00507">
    <property type="entry name" value="N12N6MTFRASE"/>
</dbReference>
<keyword evidence="4" id="KW-0808">Transferase</keyword>
<name>A0ABU2WV16_9ACTN</name>
<feature type="domain" description="DNA methylase adenine-specific" evidence="3">
    <location>
        <begin position="169"/>
        <end position="389"/>
    </location>
</feature>
<dbReference type="InterPro" id="IPR052916">
    <property type="entry name" value="Type-I_RE_MTase_Subunit"/>
</dbReference>
<dbReference type="GO" id="GO:0032259">
    <property type="term" value="P:methylation"/>
    <property type="evidence" value="ECO:0007669"/>
    <property type="project" value="UniProtKB-KW"/>
</dbReference>
<dbReference type="InterPro" id="IPR003356">
    <property type="entry name" value="DNA_methylase_A-5"/>
</dbReference>
<dbReference type="SUPFAM" id="SSF53335">
    <property type="entry name" value="S-adenosyl-L-methionine-dependent methyltransferases"/>
    <property type="match status" value="1"/>
</dbReference>
<dbReference type="Proteomes" id="UP001180973">
    <property type="component" value="Unassembled WGS sequence"/>
</dbReference>
<sequence>MPQPARVTAAEISRLAGVTRATVSNWRRRHPDFPIPSGGTESSPAYDLDAVRAWLSARGQLPASSPADDLRTALRTSATDLAHRSRLLPLVVATSRIADIEVEKAVRLPDDQLSAWAQKTSRSYADHIPGAGGLTYQPAEAELLGALLRCCVEEGATQTLEVLAEGEVNDGKASGLYRTPATVADLMAELLAAPGEPYPNRVFDPACGVGGLLLAAASHGARELYGQDLVPAVAAQAAARLAVQADGTAAQVMAGDSMREDAFPALLADAVLCAPPYGHRDWGHEDLAYDPRWMFGLPPKGESELAWLQHCLAHLARGGQAVLLMPPGAAFRPSGRRIRAEMIRSGALRAVIALPPGTAPPLHIGLQLWRLERPHPQATLPSTVLMVDTVGGGTAGADDVPGRRSDWPAIRSAALDAWRDFDRRPDSYDPVPGVARAVPVVDLLDEAVDLSPARHVLAAPVPANPDELAEMAYELKSRLRLAATGLVALSGGQTWPPAGADARSWRTASVADLLRGGALTLLRAPAAIRSSSSPALKDSEAPRTLTARDVVSRRPASGAAEKSRSDEDVTIEAGDVILPELLHEGVSTARVADTRDAGQLLGRHLHLLRPDPTRLDPWFLAGFLAAEDNLSAASSGTTVVRVDPRRLRIPLLPLAEQQRYGRAFHQLHALRVAADIANRLADETARTLAAGLTGGALLPLTHVSAAEGEVSAEALELRRNIGMLLLAEGNVAQAVAELVPLHEDLLLLYGPDHDETQEIADVLTRLRRAGGATS</sequence>
<gene>
    <name evidence="4" type="ORF">RM555_12320</name>
</gene>
<evidence type="ECO:0000256" key="2">
    <source>
        <dbReference type="ARBA" id="ARBA00023125"/>
    </source>
</evidence>
<proteinExistence type="predicted"/>
<dbReference type="Gene3D" id="1.10.10.10">
    <property type="entry name" value="Winged helix-like DNA-binding domain superfamily/Winged helix DNA-binding domain"/>
    <property type="match status" value="1"/>
</dbReference>
<dbReference type="SUPFAM" id="SSF116734">
    <property type="entry name" value="DNA methylase specificity domain"/>
    <property type="match status" value="1"/>
</dbReference>
<protein>
    <submittedName>
        <fullName evidence="4">N-6 DNA methylase</fullName>
    </submittedName>
</protein>
<keyword evidence="4" id="KW-0489">Methyltransferase</keyword>
<dbReference type="Gene3D" id="3.40.50.150">
    <property type="entry name" value="Vaccinia Virus protein VP39"/>
    <property type="match status" value="1"/>
</dbReference>
<dbReference type="InterPro" id="IPR036388">
    <property type="entry name" value="WH-like_DNA-bd_sf"/>
</dbReference>
<evidence type="ECO:0000259" key="3">
    <source>
        <dbReference type="Pfam" id="PF02384"/>
    </source>
</evidence>
<comment type="caution">
    <text evidence="4">The sequence shown here is derived from an EMBL/GenBank/DDBJ whole genome shotgun (WGS) entry which is preliminary data.</text>
</comment>
<dbReference type="EMBL" id="JAVRFL010000012">
    <property type="protein sequence ID" value="MDT0529773.1"/>
    <property type="molecule type" value="Genomic_DNA"/>
</dbReference>
<evidence type="ECO:0000313" key="4">
    <source>
        <dbReference type="EMBL" id="MDT0529773.1"/>
    </source>
</evidence>
<dbReference type="InterPro" id="IPR044946">
    <property type="entry name" value="Restrct_endonuc_typeI_TRD_sf"/>
</dbReference>
<accession>A0ABU2WV16</accession>
<keyword evidence="2" id="KW-0238">DNA-binding</keyword>
<organism evidence="4 5">
    <name type="scientific">Micromonospora reichwaldensis</name>
    <dbReference type="NCBI Taxonomy" id="3075516"/>
    <lineage>
        <taxon>Bacteria</taxon>
        <taxon>Bacillati</taxon>
        <taxon>Actinomycetota</taxon>
        <taxon>Actinomycetes</taxon>
        <taxon>Micromonosporales</taxon>
        <taxon>Micromonosporaceae</taxon>
        <taxon>Micromonospora</taxon>
    </lineage>
</organism>
<dbReference type="InterPro" id="IPR029063">
    <property type="entry name" value="SAM-dependent_MTases_sf"/>
</dbReference>
<dbReference type="Gene3D" id="3.90.220.20">
    <property type="entry name" value="DNA methylase specificity domains"/>
    <property type="match status" value="1"/>
</dbReference>
<dbReference type="PANTHER" id="PTHR42998">
    <property type="entry name" value="TYPE I RESTRICTION ENZYME HINDVIIP M PROTEIN-RELATED"/>
    <property type="match status" value="1"/>
</dbReference>
<keyword evidence="1" id="KW-0680">Restriction system</keyword>
<dbReference type="Pfam" id="PF02384">
    <property type="entry name" value="N6_Mtase"/>
    <property type="match status" value="1"/>
</dbReference>
<dbReference type="GO" id="GO:0008168">
    <property type="term" value="F:methyltransferase activity"/>
    <property type="evidence" value="ECO:0007669"/>
    <property type="project" value="UniProtKB-KW"/>
</dbReference>
<reference evidence="4" key="1">
    <citation type="submission" date="2023-09" db="EMBL/GenBank/DDBJ databases">
        <title>30 novel species of actinomycetes from the DSMZ collection.</title>
        <authorList>
            <person name="Nouioui I."/>
        </authorList>
    </citation>
    <scope>NUCLEOTIDE SEQUENCE</scope>
    <source>
        <strain evidence="4">DSM 115977</strain>
    </source>
</reference>
<keyword evidence="5" id="KW-1185">Reference proteome</keyword>